<feature type="transmembrane region" description="Helical" evidence="9">
    <location>
        <begin position="208"/>
        <end position="225"/>
    </location>
</feature>
<feature type="compositionally biased region" description="Pro residues" evidence="8">
    <location>
        <begin position="1"/>
        <end position="10"/>
    </location>
</feature>
<protein>
    <recommendedName>
        <fullName evidence="13">Glycosyltransferase RgtA/B/C/D-like domain-containing protein</fullName>
    </recommendedName>
</protein>
<keyword evidence="5 9" id="KW-0812">Transmembrane</keyword>
<keyword evidence="6 9" id="KW-1133">Transmembrane helix</keyword>
<dbReference type="PANTHER" id="PTHR33908">
    <property type="entry name" value="MANNOSYLTRANSFERASE YKCB-RELATED"/>
    <property type="match status" value="1"/>
</dbReference>
<dbReference type="GO" id="GO:0016763">
    <property type="term" value="F:pentosyltransferase activity"/>
    <property type="evidence" value="ECO:0007669"/>
    <property type="project" value="TreeGrafter"/>
</dbReference>
<name>A0AAU7B2Q7_9ACTN</name>
<comment type="subcellular location">
    <subcellularLocation>
        <location evidence="1">Cell membrane</location>
        <topology evidence="1">Multi-pass membrane protein</topology>
    </subcellularLocation>
</comment>
<evidence type="ECO:0000256" key="1">
    <source>
        <dbReference type="ARBA" id="ARBA00004651"/>
    </source>
</evidence>
<evidence type="ECO:0000313" key="12">
    <source>
        <dbReference type="EMBL" id="XAY08233.1"/>
    </source>
</evidence>
<evidence type="ECO:0000256" key="4">
    <source>
        <dbReference type="ARBA" id="ARBA00022679"/>
    </source>
</evidence>
<dbReference type="AlphaFoldDB" id="A0AAU7B2Q7"/>
<dbReference type="GO" id="GO:0009103">
    <property type="term" value="P:lipopolysaccharide biosynthetic process"/>
    <property type="evidence" value="ECO:0007669"/>
    <property type="project" value="UniProtKB-ARBA"/>
</dbReference>
<keyword evidence="3" id="KW-0328">Glycosyltransferase</keyword>
<dbReference type="EMBL" id="CP114014">
    <property type="protein sequence ID" value="XAY08233.1"/>
    <property type="molecule type" value="Genomic_DNA"/>
</dbReference>
<dbReference type="PANTHER" id="PTHR33908:SF3">
    <property type="entry name" value="UNDECAPRENYL PHOSPHATE-ALPHA-4-AMINO-4-DEOXY-L-ARABINOSE ARABINOSYL TRANSFERASE"/>
    <property type="match status" value="1"/>
</dbReference>
<feature type="transmembrane region" description="Helical" evidence="9">
    <location>
        <begin position="237"/>
        <end position="257"/>
    </location>
</feature>
<feature type="transmembrane region" description="Helical" evidence="9">
    <location>
        <begin position="113"/>
        <end position="135"/>
    </location>
</feature>
<feature type="compositionally biased region" description="Low complexity" evidence="8">
    <location>
        <begin position="11"/>
        <end position="22"/>
    </location>
</feature>
<sequence>MSISVPPAPVRVPSSAAAGPSDRGSVRRWAARLPRPRPELVALLVLAAVLDLWALGQNGWANTYYSATVKSMTTSWHNFVYASFDASGVMTVDKPPLALWVQAASARVFGFNAWALLVPQALMGIASVALVYDLVARRFGRVAGFAGGAALAVTPITVAMSRHNNPDALLVLCVTAALWFLVRALEDGRTRWLVLAGVMVGLGFETKMAAGLLVVPAIAAAYLYVAPRGYLTAVRQLSLGGLALAVVALAWPVLLWLTPAGSRPWVSGTSDNSIWSLIFGYNGLGRVDGQAGGPGGAAGGPGGGGVFGGDSGPLRLLNESLGGQAGWLLGFAAVGGLLIVVSTRLRRSDARTGWLIAVGGAFATTAVVFSQAKGIFHPYYVSALAPFAAALVGATVGVIARGSGLVVRIGGPLAVVAGLVCELVILRDNPASLGWLPPVLGLAVAAGAVALAVLGAGRVRTVVVAATLGVLLIAPASWSAQTLDHATSSTFPAGGPAGVGGGMGGPGGGGRGGRGGFGGGPGGGAARGGFPGTGQGGPPVLPGSAVVPGAPVVPGGGAPTGSGTGATGGRGSAGGAPGGGAGGRGGFGGPGGGGGGMFGGNSNLTAARAYAKAHGGGTIAVSSQQGASDAIIGGATDVAAIGGFSGRESEVTVQWLADAVRSGRIRWVLTDGSGGGQRSDGRVGSTSVMAAAAQVGTAVDLSGTASTATAATTSAGTLVDLQGKADALDALAG</sequence>
<feature type="domain" description="Putative mannosyltransferase YkcA/B-like C-terminal" evidence="11">
    <location>
        <begin position="618"/>
        <end position="680"/>
    </location>
</feature>
<keyword evidence="4" id="KW-0808">Transferase</keyword>
<evidence type="ECO:0000256" key="8">
    <source>
        <dbReference type="SAM" id="MobiDB-lite"/>
    </source>
</evidence>
<feature type="transmembrane region" description="Helical" evidence="9">
    <location>
        <begin position="40"/>
        <end position="56"/>
    </location>
</feature>
<evidence type="ECO:0000256" key="6">
    <source>
        <dbReference type="ARBA" id="ARBA00022989"/>
    </source>
</evidence>
<feature type="transmembrane region" description="Helical" evidence="9">
    <location>
        <begin position="432"/>
        <end position="454"/>
    </location>
</feature>
<evidence type="ECO:0000256" key="2">
    <source>
        <dbReference type="ARBA" id="ARBA00022475"/>
    </source>
</evidence>
<keyword evidence="7 9" id="KW-0472">Membrane</keyword>
<feature type="domain" description="Glycosyltransferase RgtA/B/C/D-like" evidence="10">
    <location>
        <begin position="93"/>
        <end position="256"/>
    </location>
</feature>
<evidence type="ECO:0000259" key="11">
    <source>
        <dbReference type="Pfam" id="PF24878"/>
    </source>
</evidence>
<feature type="transmembrane region" description="Helical" evidence="9">
    <location>
        <begin position="168"/>
        <end position="185"/>
    </location>
</feature>
<keyword evidence="2" id="KW-1003">Cell membrane</keyword>
<dbReference type="KEGG" id="parq:DSM112329_05131"/>
<evidence type="ECO:0000256" key="3">
    <source>
        <dbReference type="ARBA" id="ARBA00022676"/>
    </source>
</evidence>
<feature type="transmembrane region" description="Helical" evidence="9">
    <location>
        <begin position="461"/>
        <end position="480"/>
    </location>
</feature>
<feature type="compositionally biased region" description="Gly residues" evidence="8">
    <location>
        <begin position="495"/>
        <end position="537"/>
    </location>
</feature>
<feature type="transmembrane region" description="Helical" evidence="9">
    <location>
        <begin position="353"/>
        <end position="372"/>
    </location>
</feature>
<dbReference type="InterPro" id="IPR056785">
    <property type="entry name" value="YkcA/B-like_C"/>
</dbReference>
<feature type="transmembrane region" description="Helical" evidence="9">
    <location>
        <begin position="378"/>
        <end position="398"/>
    </location>
</feature>
<evidence type="ECO:0000256" key="7">
    <source>
        <dbReference type="ARBA" id="ARBA00023136"/>
    </source>
</evidence>
<dbReference type="InterPro" id="IPR050297">
    <property type="entry name" value="LipidA_mod_glycosyltrf_83"/>
</dbReference>
<dbReference type="GO" id="GO:0010041">
    <property type="term" value="P:response to iron(III) ion"/>
    <property type="evidence" value="ECO:0007669"/>
    <property type="project" value="TreeGrafter"/>
</dbReference>
<dbReference type="Pfam" id="PF24878">
    <property type="entry name" value="YkcB_C"/>
    <property type="match status" value="1"/>
</dbReference>
<dbReference type="Pfam" id="PF13231">
    <property type="entry name" value="PMT_2"/>
    <property type="match status" value="1"/>
</dbReference>
<gene>
    <name evidence="12" type="ORF">DSM112329_05131</name>
</gene>
<evidence type="ECO:0000259" key="10">
    <source>
        <dbReference type="Pfam" id="PF13231"/>
    </source>
</evidence>
<organism evidence="12">
    <name type="scientific">Paraconexibacter sp. AEG42_29</name>
    <dbReference type="NCBI Taxonomy" id="2997339"/>
    <lineage>
        <taxon>Bacteria</taxon>
        <taxon>Bacillati</taxon>
        <taxon>Actinomycetota</taxon>
        <taxon>Thermoleophilia</taxon>
        <taxon>Solirubrobacterales</taxon>
        <taxon>Paraconexibacteraceae</taxon>
        <taxon>Paraconexibacter</taxon>
    </lineage>
</organism>
<proteinExistence type="predicted"/>
<evidence type="ECO:0000256" key="5">
    <source>
        <dbReference type="ARBA" id="ARBA00022692"/>
    </source>
</evidence>
<feature type="transmembrane region" description="Helical" evidence="9">
    <location>
        <begin position="321"/>
        <end position="341"/>
    </location>
</feature>
<evidence type="ECO:0008006" key="13">
    <source>
        <dbReference type="Google" id="ProtNLM"/>
    </source>
</evidence>
<feature type="compositionally biased region" description="Low complexity" evidence="8">
    <location>
        <begin position="542"/>
        <end position="553"/>
    </location>
</feature>
<evidence type="ECO:0000256" key="9">
    <source>
        <dbReference type="SAM" id="Phobius"/>
    </source>
</evidence>
<dbReference type="InterPro" id="IPR038731">
    <property type="entry name" value="RgtA/B/C-like"/>
</dbReference>
<feature type="compositionally biased region" description="Gly residues" evidence="8">
    <location>
        <begin position="554"/>
        <end position="587"/>
    </location>
</feature>
<dbReference type="GO" id="GO:0005886">
    <property type="term" value="C:plasma membrane"/>
    <property type="evidence" value="ECO:0007669"/>
    <property type="project" value="UniProtKB-SubCell"/>
</dbReference>
<reference evidence="12" key="1">
    <citation type="submission" date="2022-12" db="EMBL/GenBank/DDBJ databases">
        <title>Paraconexibacter alkalitolerans sp. nov. and Baekduia alba sp. nov., isolated from soil and emended description of the genera Paraconexibacter (Chun et al., 2020) and Baekduia (An et al., 2020).</title>
        <authorList>
            <person name="Vieira S."/>
            <person name="Huber K.J."/>
            <person name="Geppert A."/>
            <person name="Wolf J."/>
            <person name="Neumann-Schaal M."/>
            <person name="Muesken M."/>
            <person name="Overmann J."/>
        </authorList>
    </citation>
    <scope>NUCLEOTIDE SEQUENCE</scope>
    <source>
        <strain evidence="12">AEG42_29</strain>
    </source>
</reference>
<feature type="region of interest" description="Disordered" evidence="8">
    <location>
        <begin position="489"/>
        <end position="587"/>
    </location>
</feature>
<feature type="transmembrane region" description="Helical" evidence="9">
    <location>
        <begin position="405"/>
        <end position="426"/>
    </location>
</feature>
<feature type="region of interest" description="Disordered" evidence="8">
    <location>
        <begin position="1"/>
        <end position="22"/>
    </location>
</feature>
<accession>A0AAU7B2Q7</accession>